<dbReference type="Proteomes" id="UP000680020">
    <property type="component" value="Unassembled WGS sequence"/>
</dbReference>
<keyword evidence="1" id="KW-0479">Metal-binding</keyword>
<reference evidence="3" key="1">
    <citation type="submission" date="2021-03" db="EMBL/GenBank/DDBJ databases">
        <title>Identification and antibiotic profiling of Wohlfahrtiimonas chitiniclastica, an underestimated human pathogen.</title>
        <authorList>
            <person name="Kopf A."/>
            <person name="Bunk B."/>
            <person name="Coldewey S."/>
            <person name="Gunzer F."/>
            <person name="Riedel T."/>
            <person name="Schroettner P."/>
        </authorList>
    </citation>
    <scope>NUCLEOTIDE SEQUENCE</scope>
    <source>
        <strain evidence="3">DSM 100917</strain>
    </source>
</reference>
<dbReference type="RefSeq" id="WP_063455202.1">
    <property type="nucleotide sequence ID" value="NZ_CP115969.1"/>
</dbReference>
<name>A0AB35BYH0_9GAMM</name>
<proteinExistence type="predicted"/>
<protein>
    <submittedName>
        <fullName evidence="3">Heavy-metal-associated domain-containing protein</fullName>
    </submittedName>
</protein>
<organism evidence="3 4">
    <name type="scientific">Wohlfahrtiimonas chitiniclastica</name>
    <dbReference type="NCBI Taxonomy" id="400946"/>
    <lineage>
        <taxon>Bacteria</taxon>
        <taxon>Pseudomonadati</taxon>
        <taxon>Pseudomonadota</taxon>
        <taxon>Gammaproteobacteria</taxon>
        <taxon>Cardiobacteriales</taxon>
        <taxon>Ignatzschineriaceae</taxon>
        <taxon>Wohlfahrtiimonas</taxon>
    </lineage>
</organism>
<evidence type="ECO:0000313" key="4">
    <source>
        <dbReference type="Proteomes" id="UP000680020"/>
    </source>
</evidence>
<dbReference type="EMBL" id="JAGIBU010000005">
    <property type="protein sequence ID" value="MBS7824882.1"/>
    <property type="molecule type" value="Genomic_DNA"/>
</dbReference>
<dbReference type="AlphaFoldDB" id="A0AB35BYH0"/>
<accession>A0AB35BYH0</accession>
<evidence type="ECO:0000256" key="1">
    <source>
        <dbReference type="ARBA" id="ARBA00022723"/>
    </source>
</evidence>
<dbReference type="Gene3D" id="3.30.70.100">
    <property type="match status" value="1"/>
</dbReference>
<gene>
    <name evidence="3" type="ORF">J7561_06650</name>
</gene>
<dbReference type="PROSITE" id="PS50846">
    <property type="entry name" value="HMA_2"/>
    <property type="match status" value="1"/>
</dbReference>
<dbReference type="Pfam" id="PF00403">
    <property type="entry name" value="HMA"/>
    <property type="match status" value="1"/>
</dbReference>
<evidence type="ECO:0000313" key="3">
    <source>
        <dbReference type="EMBL" id="MBS7824882.1"/>
    </source>
</evidence>
<dbReference type="GO" id="GO:0046872">
    <property type="term" value="F:metal ion binding"/>
    <property type="evidence" value="ECO:0007669"/>
    <property type="project" value="UniProtKB-KW"/>
</dbReference>
<dbReference type="InterPro" id="IPR036163">
    <property type="entry name" value="HMA_dom_sf"/>
</dbReference>
<evidence type="ECO:0000259" key="2">
    <source>
        <dbReference type="PROSITE" id="PS50846"/>
    </source>
</evidence>
<dbReference type="CDD" id="cd00371">
    <property type="entry name" value="HMA"/>
    <property type="match status" value="1"/>
</dbReference>
<comment type="caution">
    <text evidence="3">The sequence shown here is derived from an EMBL/GenBank/DDBJ whole genome shotgun (WGS) entry which is preliminary data.</text>
</comment>
<feature type="domain" description="HMA" evidence="2">
    <location>
        <begin position="2"/>
        <end position="68"/>
    </location>
</feature>
<dbReference type="PANTHER" id="PTHR46594:SF4">
    <property type="entry name" value="P-TYPE CATION-TRANSPORTING ATPASE"/>
    <property type="match status" value="1"/>
</dbReference>
<dbReference type="InterPro" id="IPR017969">
    <property type="entry name" value="Heavy-metal-associated_CS"/>
</dbReference>
<dbReference type="PROSITE" id="PS01047">
    <property type="entry name" value="HMA_1"/>
    <property type="match status" value="1"/>
</dbReference>
<dbReference type="InterPro" id="IPR006121">
    <property type="entry name" value="HMA_dom"/>
</dbReference>
<dbReference type="PANTHER" id="PTHR46594">
    <property type="entry name" value="P-TYPE CATION-TRANSPORTING ATPASE"/>
    <property type="match status" value="1"/>
</dbReference>
<dbReference type="FunFam" id="3.30.70.100:FF:000001">
    <property type="entry name" value="ATPase copper transporting beta"/>
    <property type="match status" value="1"/>
</dbReference>
<dbReference type="SUPFAM" id="SSF55008">
    <property type="entry name" value="HMA, heavy metal-associated domain"/>
    <property type="match status" value="1"/>
</dbReference>
<sequence length="70" mass="7270">MQNITLSVPDISCGHCTSSIENGLSKLAGVDAVSADVATKTTQVTFDDATLSINDILDALDDLGFEAKVI</sequence>